<evidence type="ECO:0000313" key="8">
    <source>
        <dbReference type="EMBL" id="VFJ54580.1"/>
    </source>
</evidence>
<feature type="transmembrane region" description="Helical" evidence="7">
    <location>
        <begin position="506"/>
        <end position="525"/>
    </location>
</feature>
<evidence type="ECO:0000256" key="2">
    <source>
        <dbReference type="ARBA" id="ARBA00006434"/>
    </source>
</evidence>
<comment type="similarity">
    <text evidence="2 6">Belongs to the sodium:solute symporter (SSF) (TC 2.A.21) family.</text>
</comment>
<feature type="transmembrane region" description="Helical" evidence="7">
    <location>
        <begin position="450"/>
        <end position="469"/>
    </location>
</feature>
<protein>
    <submittedName>
        <fullName evidence="8">Solute:Na+ symporter, SSS family</fullName>
    </submittedName>
</protein>
<accession>A0A450SLP7</accession>
<keyword evidence="4 7" id="KW-1133">Transmembrane helix</keyword>
<evidence type="ECO:0000256" key="7">
    <source>
        <dbReference type="SAM" id="Phobius"/>
    </source>
</evidence>
<evidence type="ECO:0000256" key="4">
    <source>
        <dbReference type="ARBA" id="ARBA00022989"/>
    </source>
</evidence>
<feature type="transmembrane region" description="Helical" evidence="7">
    <location>
        <begin position="313"/>
        <end position="332"/>
    </location>
</feature>
<keyword evidence="5 7" id="KW-0472">Membrane</keyword>
<evidence type="ECO:0000256" key="3">
    <source>
        <dbReference type="ARBA" id="ARBA00022692"/>
    </source>
</evidence>
<feature type="transmembrane region" description="Helical" evidence="7">
    <location>
        <begin position="156"/>
        <end position="181"/>
    </location>
</feature>
<feature type="transmembrane region" description="Helical" evidence="7">
    <location>
        <begin position="188"/>
        <end position="212"/>
    </location>
</feature>
<evidence type="ECO:0000256" key="1">
    <source>
        <dbReference type="ARBA" id="ARBA00004141"/>
    </source>
</evidence>
<keyword evidence="3 7" id="KW-0812">Transmembrane</keyword>
<proteinExistence type="inferred from homology"/>
<reference evidence="8" key="1">
    <citation type="submission" date="2019-02" db="EMBL/GenBank/DDBJ databases">
        <authorList>
            <person name="Gruber-Vodicka R. H."/>
            <person name="Seah K. B. B."/>
        </authorList>
    </citation>
    <scope>NUCLEOTIDE SEQUENCE</scope>
    <source>
        <strain evidence="8">BECK_BZ106</strain>
        <strain evidence="9">BECK_BZ15</strain>
    </source>
</reference>
<dbReference type="NCBIfam" id="TIGR00813">
    <property type="entry name" value="sss"/>
    <property type="match status" value="1"/>
</dbReference>
<dbReference type="InterPro" id="IPR038377">
    <property type="entry name" value="Na/Glc_symporter_sf"/>
</dbReference>
<feature type="transmembrane region" description="Helical" evidence="7">
    <location>
        <begin position="50"/>
        <end position="76"/>
    </location>
</feature>
<evidence type="ECO:0000313" key="9">
    <source>
        <dbReference type="EMBL" id="VFJ54684.1"/>
    </source>
</evidence>
<dbReference type="EMBL" id="CAADEW010000049">
    <property type="protein sequence ID" value="VFJ54684.1"/>
    <property type="molecule type" value="Genomic_DNA"/>
</dbReference>
<sequence length="527" mass="57353">MNTTISNIDLSIIIGYLVLVMIIGLWVSAKTRSGDDLFLAGRRLGWVSIGFSLFASNISSTTLIGLAGAAYLWGIAVSNYEWMAAVVLGIGCIIIIPLYLQAGVTTVPEFLEYRFDRRSRYYFSGLTLIANIFIDTAGTLFAGAMVLKVFFPETDLFMACAMLALFAGIYTAAGGLAAVVYTDVIQAVILLFGSSLVTWYTFAQVDFSWAYVVAHADPGQLSLFLPNSDPNLPWLGALTGVPILGFYFWCTNQFITQRILGAKNLQNARWGAIFAGFLKLTVLFIMVIPGVIASVFMPGLENGDMVFPTLVKTLLPVGIMGIILAALMAALMSSIDSTLNSAATLITMDFIKPNTNLSDTGILRIGRAAIILFMLIAVFFAPLIANFEGLFNYLQVVLSYLMPPMAVLFSVGVLWKRGTATGAFASLLITHAVSVAIFLANSVFEITQLHFTLVAAILFLTGTIAFVIISELTRPTPIPGHEKHHSPYLFHKAMLRDAPGIPLWKNYLFLIALMFIATLIIVIPFCC</sequence>
<evidence type="ECO:0000256" key="6">
    <source>
        <dbReference type="RuleBase" id="RU362091"/>
    </source>
</evidence>
<feature type="transmembrane region" description="Helical" evidence="7">
    <location>
        <begin position="121"/>
        <end position="144"/>
    </location>
</feature>
<comment type="subcellular location">
    <subcellularLocation>
        <location evidence="1">Membrane</location>
        <topology evidence="1">Multi-pass membrane protein</topology>
    </subcellularLocation>
</comment>
<dbReference type="Pfam" id="PF00474">
    <property type="entry name" value="SSF"/>
    <property type="match status" value="1"/>
</dbReference>
<name>A0A450SLP7_9GAMM</name>
<feature type="transmembrane region" description="Helical" evidence="7">
    <location>
        <begin position="393"/>
        <end position="415"/>
    </location>
</feature>
<dbReference type="GO" id="GO:0005412">
    <property type="term" value="F:D-glucose:sodium symporter activity"/>
    <property type="evidence" value="ECO:0007669"/>
    <property type="project" value="TreeGrafter"/>
</dbReference>
<dbReference type="PANTHER" id="PTHR11819">
    <property type="entry name" value="SOLUTE CARRIER FAMILY 5"/>
    <property type="match status" value="1"/>
</dbReference>
<dbReference type="AlphaFoldDB" id="A0A450SLP7"/>
<dbReference type="Gene3D" id="1.20.1730.10">
    <property type="entry name" value="Sodium/glucose cotransporter"/>
    <property type="match status" value="1"/>
</dbReference>
<dbReference type="PANTHER" id="PTHR11819:SF195">
    <property type="entry name" value="SODIUM_GLUCOSE COTRANSPORTER 4"/>
    <property type="match status" value="1"/>
</dbReference>
<feature type="transmembrane region" description="Helical" evidence="7">
    <location>
        <begin position="368"/>
        <end position="387"/>
    </location>
</feature>
<dbReference type="GO" id="GO:0005886">
    <property type="term" value="C:plasma membrane"/>
    <property type="evidence" value="ECO:0007669"/>
    <property type="project" value="TreeGrafter"/>
</dbReference>
<feature type="transmembrane region" description="Helical" evidence="7">
    <location>
        <begin position="12"/>
        <end position="29"/>
    </location>
</feature>
<dbReference type="PROSITE" id="PS50283">
    <property type="entry name" value="NA_SOLUT_SYMP_3"/>
    <property type="match status" value="1"/>
</dbReference>
<feature type="transmembrane region" description="Helical" evidence="7">
    <location>
        <begin position="232"/>
        <end position="250"/>
    </location>
</feature>
<organism evidence="8">
    <name type="scientific">Candidatus Kentrum sp. FW</name>
    <dbReference type="NCBI Taxonomy" id="2126338"/>
    <lineage>
        <taxon>Bacteria</taxon>
        <taxon>Pseudomonadati</taxon>
        <taxon>Pseudomonadota</taxon>
        <taxon>Gammaproteobacteria</taxon>
        <taxon>Candidatus Kentrum</taxon>
    </lineage>
</organism>
<feature type="transmembrane region" description="Helical" evidence="7">
    <location>
        <begin position="82"/>
        <end position="100"/>
    </location>
</feature>
<dbReference type="InterPro" id="IPR001734">
    <property type="entry name" value="Na/solute_symporter"/>
</dbReference>
<gene>
    <name evidence="9" type="ORF">BECKFW1821A_GA0114235_104914</name>
    <name evidence="8" type="ORF">BECKFW1821B_GA0114236_101925</name>
</gene>
<feature type="transmembrane region" description="Helical" evidence="7">
    <location>
        <begin position="270"/>
        <end position="293"/>
    </location>
</feature>
<dbReference type="EMBL" id="CAADFD010000019">
    <property type="protein sequence ID" value="VFJ54580.1"/>
    <property type="molecule type" value="Genomic_DNA"/>
</dbReference>
<evidence type="ECO:0000256" key="5">
    <source>
        <dbReference type="ARBA" id="ARBA00023136"/>
    </source>
</evidence>
<dbReference type="CDD" id="cd10329">
    <property type="entry name" value="SLC5sbd_SGLT1-like"/>
    <property type="match status" value="1"/>
</dbReference>
<feature type="transmembrane region" description="Helical" evidence="7">
    <location>
        <begin position="422"/>
        <end position="444"/>
    </location>
</feature>